<gene>
    <name evidence="1" type="ORF">PHMEG_00018782</name>
</gene>
<dbReference type="Proteomes" id="UP000198211">
    <property type="component" value="Unassembled WGS sequence"/>
</dbReference>
<proteinExistence type="predicted"/>
<dbReference type="AlphaFoldDB" id="A0A225VT65"/>
<accession>A0A225VT65</accession>
<sequence length="632" mass="71408">MVQREVLHELVERSRERMVQVRAGSSLLHVLHQQQLSGSTSLPLLPPAAPLALTSKRRANIDPTQTIAIKPTDNTRRREALPQLKDITRSSFEQYHNSMATKIYNEESMHLQNRRAALVPKADLLKKLTTVCAAALKEMEKHEDVHAVRESLREKLMRAMVLLRGGCAFANAKSLAPPPLPVYGEIKNAHLAFLQFKSDGIGATKRVHPSAGLQDGNTSTKMPIHFGDQICLLSTSSDLPLAIGPDGRCCPAKDSSVGPHMTFTIVDFRNPARYDEVTATDDFWLRIDPAVLAPRMSDPRYPRSNGFDLDAAVEGGDDLTSLLSDTSYYLGCPGWLDGEQQDLATQVTEEPPRHGLKKRFRIVAMTALTPSKDYYGDDAATREYAIETNEGIMRLARWRFVRYSPRKHEQPIGNTNGKGGVFDKEHDLNDAMVNCSVVYLVLNDFALVYDGVFKRGVGVHMSDTQATSEVLKLRENGNKRKHRRHSSDGGVSTNVVHFSACARWQIRILQRTGGANYLQELELAVAEVMGDFRKEDGARVEWLREKQEKMTSNDRRLQAKARLVADARREYDLVAVRRNNKLEQIERQKGDSTGYFQRRLQELETMEHNYQPHQIMHLKQQQLHRVVELPHL</sequence>
<comment type="caution">
    <text evidence="1">The sequence shown here is derived from an EMBL/GenBank/DDBJ whole genome shotgun (WGS) entry which is preliminary data.</text>
</comment>
<reference evidence="2" key="1">
    <citation type="submission" date="2017-03" db="EMBL/GenBank/DDBJ databases">
        <title>Phytopthora megakarya and P. palmivora, two closely related causual agents of cacao black pod achieved similar genome size and gene model numbers by different mechanisms.</title>
        <authorList>
            <person name="Ali S."/>
            <person name="Shao J."/>
            <person name="Larry D.J."/>
            <person name="Kronmiller B."/>
            <person name="Shen D."/>
            <person name="Strem M.D."/>
            <person name="Melnick R.L."/>
            <person name="Guiltinan M.J."/>
            <person name="Tyler B.M."/>
            <person name="Meinhardt L.W."/>
            <person name="Bailey B.A."/>
        </authorList>
    </citation>
    <scope>NUCLEOTIDE SEQUENCE [LARGE SCALE GENOMIC DNA]</scope>
    <source>
        <strain evidence="2">zdho120</strain>
    </source>
</reference>
<evidence type="ECO:0000313" key="1">
    <source>
        <dbReference type="EMBL" id="OWZ08636.1"/>
    </source>
</evidence>
<name>A0A225VT65_9STRA</name>
<organism evidence="1 2">
    <name type="scientific">Phytophthora megakarya</name>
    <dbReference type="NCBI Taxonomy" id="4795"/>
    <lineage>
        <taxon>Eukaryota</taxon>
        <taxon>Sar</taxon>
        <taxon>Stramenopiles</taxon>
        <taxon>Oomycota</taxon>
        <taxon>Peronosporomycetes</taxon>
        <taxon>Peronosporales</taxon>
        <taxon>Peronosporaceae</taxon>
        <taxon>Phytophthora</taxon>
    </lineage>
</organism>
<dbReference type="OrthoDB" id="108005at2759"/>
<protein>
    <submittedName>
        <fullName evidence="1">Uncharacterized protein</fullName>
    </submittedName>
</protein>
<keyword evidence="2" id="KW-1185">Reference proteome</keyword>
<evidence type="ECO:0000313" key="2">
    <source>
        <dbReference type="Proteomes" id="UP000198211"/>
    </source>
</evidence>
<dbReference type="EMBL" id="NBNE01003077">
    <property type="protein sequence ID" value="OWZ08636.1"/>
    <property type="molecule type" value="Genomic_DNA"/>
</dbReference>